<organism evidence="3 4">
    <name type="scientific">Basidiobolus ranarum</name>
    <dbReference type="NCBI Taxonomy" id="34480"/>
    <lineage>
        <taxon>Eukaryota</taxon>
        <taxon>Fungi</taxon>
        <taxon>Fungi incertae sedis</taxon>
        <taxon>Zoopagomycota</taxon>
        <taxon>Entomophthoromycotina</taxon>
        <taxon>Basidiobolomycetes</taxon>
        <taxon>Basidiobolales</taxon>
        <taxon>Basidiobolaceae</taxon>
        <taxon>Basidiobolus</taxon>
    </lineage>
</organism>
<dbReference type="SUPFAM" id="SSF81296">
    <property type="entry name" value="E set domains"/>
    <property type="match status" value="1"/>
</dbReference>
<sequence>MFSSSSLSTILQSNTLNICSMGLDTQQPSLRGVVAFNSSASSTIKRIYLKFSGELSLVFPADIKRTRRNIINLAQTIFEPHKAAPISGQHVFPFEVLIPNDLPESFQGDFGTIKYTLKAVAETAFTSYNLKSKVPVYIHHSISTTEELSEAYELEHTIPNKVACKVTLPTDVYTPDEKFAVEVSALPLNQTVCITQVTCNLKEYTYFHIPSKSDESRLSVAEFVKFLSTSSATFKTDENFKTLIMRIPSYADLDRINKLVEVTHKIVVRIDWINENGEKDYTIWYIPITIGTSELNQLPAYCAVELPPSYHVACQSLDAQVALSSLPPSYY</sequence>
<feature type="domain" description="Arrestin-like N-terminal" evidence="1">
    <location>
        <begin position="85"/>
        <end position="124"/>
    </location>
</feature>
<comment type="caution">
    <text evidence="3">The sequence shown here is derived from an EMBL/GenBank/DDBJ whole genome shotgun (WGS) entry which is preliminary data.</text>
</comment>
<evidence type="ECO:0000313" key="4">
    <source>
        <dbReference type="Proteomes" id="UP001479436"/>
    </source>
</evidence>
<dbReference type="InterPro" id="IPR014756">
    <property type="entry name" value="Ig_E-set"/>
</dbReference>
<dbReference type="Pfam" id="PF00339">
    <property type="entry name" value="Arrestin_N"/>
    <property type="match status" value="1"/>
</dbReference>
<dbReference type="Proteomes" id="UP001479436">
    <property type="component" value="Unassembled WGS sequence"/>
</dbReference>
<dbReference type="EMBL" id="JASJQH010007422">
    <property type="protein sequence ID" value="KAK9709275.1"/>
    <property type="molecule type" value="Genomic_DNA"/>
</dbReference>
<evidence type="ECO:0000259" key="2">
    <source>
        <dbReference type="Pfam" id="PF02752"/>
    </source>
</evidence>
<evidence type="ECO:0008006" key="5">
    <source>
        <dbReference type="Google" id="ProtNLM"/>
    </source>
</evidence>
<dbReference type="InterPro" id="IPR011022">
    <property type="entry name" value="Arrestin_C-like"/>
</dbReference>
<dbReference type="Pfam" id="PF02752">
    <property type="entry name" value="Arrestin_C"/>
    <property type="match status" value="1"/>
</dbReference>
<dbReference type="InterPro" id="IPR011021">
    <property type="entry name" value="Arrestin-like_N"/>
</dbReference>
<dbReference type="InterPro" id="IPR050357">
    <property type="entry name" value="Arrestin_domain-protein"/>
</dbReference>
<dbReference type="InterPro" id="IPR014752">
    <property type="entry name" value="Arrestin-like_C"/>
</dbReference>
<evidence type="ECO:0000259" key="1">
    <source>
        <dbReference type="Pfam" id="PF00339"/>
    </source>
</evidence>
<dbReference type="Gene3D" id="2.60.40.640">
    <property type="match status" value="2"/>
</dbReference>
<proteinExistence type="predicted"/>
<feature type="domain" description="Arrestin C-terminal-like" evidence="2">
    <location>
        <begin position="159"/>
        <end position="294"/>
    </location>
</feature>
<keyword evidence="4" id="KW-1185">Reference proteome</keyword>
<reference evidence="3 4" key="1">
    <citation type="submission" date="2023-04" db="EMBL/GenBank/DDBJ databases">
        <title>Genome of Basidiobolus ranarum AG-B5.</title>
        <authorList>
            <person name="Stajich J.E."/>
            <person name="Carter-House D."/>
            <person name="Gryganskyi A."/>
        </authorList>
    </citation>
    <scope>NUCLEOTIDE SEQUENCE [LARGE SCALE GENOMIC DNA]</scope>
    <source>
        <strain evidence="3 4">AG-B5</strain>
    </source>
</reference>
<gene>
    <name evidence="3" type="ORF">K7432_009147</name>
</gene>
<evidence type="ECO:0000313" key="3">
    <source>
        <dbReference type="EMBL" id="KAK9709275.1"/>
    </source>
</evidence>
<dbReference type="PANTHER" id="PTHR11188:SF17">
    <property type="entry name" value="FI21816P1"/>
    <property type="match status" value="1"/>
</dbReference>
<protein>
    <recommendedName>
        <fullName evidence="5">Arrestin-like N-terminal domain-containing protein</fullName>
    </recommendedName>
</protein>
<dbReference type="PANTHER" id="PTHR11188">
    <property type="entry name" value="ARRESTIN DOMAIN CONTAINING PROTEIN"/>
    <property type="match status" value="1"/>
</dbReference>
<accession>A0ABR2VXK6</accession>
<name>A0ABR2VXK6_9FUNG</name>